<dbReference type="InterPro" id="IPR036397">
    <property type="entry name" value="RNaseH_sf"/>
</dbReference>
<dbReference type="PANTHER" id="PTHR42648:SF20">
    <property type="entry name" value="RNA-DIRECTED DNA POLYMERASE"/>
    <property type="match status" value="1"/>
</dbReference>
<proteinExistence type="predicted"/>
<evidence type="ECO:0000313" key="2">
    <source>
        <dbReference type="Proteomes" id="UP000235145"/>
    </source>
</evidence>
<comment type="caution">
    <text evidence="1">The sequence shown here is derived from an EMBL/GenBank/DDBJ whole genome shotgun (WGS) entry which is preliminary data.</text>
</comment>
<organism evidence="1 2">
    <name type="scientific">Lactuca sativa</name>
    <name type="common">Garden lettuce</name>
    <dbReference type="NCBI Taxonomy" id="4236"/>
    <lineage>
        <taxon>Eukaryota</taxon>
        <taxon>Viridiplantae</taxon>
        <taxon>Streptophyta</taxon>
        <taxon>Embryophyta</taxon>
        <taxon>Tracheophyta</taxon>
        <taxon>Spermatophyta</taxon>
        <taxon>Magnoliopsida</taxon>
        <taxon>eudicotyledons</taxon>
        <taxon>Gunneridae</taxon>
        <taxon>Pentapetalae</taxon>
        <taxon>asterids</taxon>
        <taxon>campanulids</taxon>
        <taxon>Asterales</taxon>
        <taxon>Asteraceae</taxon>
        <taxon>Cichorioideae</taxon>
        <taxon>Cichorieae</taxon>
        <taxon>Lactucinae</taxon>
        <taxon>Lactuca</taxon>
    </lineage>
</organism>
<dbReference type="Gene3D" id="3.30.420.10">
    <property type="entry name" value="Ribonuclease H-like superfamily/Ribonuclease H"/>
    <property type="match status" value="1"/>
</dbReference>
<reference evidence="1 2" key="1">
    <citation type="journal article" date="2017" name="Nat. Commun.">
        <title>Genome assembly with in vitro proximity ligation data and whole-genome triplication in lettuce.</title>
        <authorList>
            <person name="Reyes-Chin-Wo S."/>
            <person name="Wang Z."/>
            <person name="Yang X."/>
            <person name="Kozik A."/>
            <person name="Arikit S."/>
            <person name="Song C."/>
            <person name="Xia L."/>
            <person name="Froenicke L."/>
            <person name="Lavelle D.O."/>
            <person name="Truco M.J."/>
            <person name="Xia R."/>
            <person name="Zhu S."/>
            <person name="Xu C."/>
            <person name="Xu H."/>
            <person name="Xu X."/>
            <person name="Cox K."/>
            <person name="Korf I."/>
            <person name="Meyers B.C."/>
            <person name="Michelmore R.W."/>
        </authorList>
    </citation>
    <scope>NUCLEOTIDE SEQUENCE [LARGE SCALE GENOMIC DNA]</scope>
    <source>
        <strain evidence="2">cv. Salinas</strain>
        <tissue evidence="1">Seedlings</tissue>
    </source>
</reference>
<gene>
    <name evidence="1" type="ORF">LSAT_V11C800452380</name>
</gene>
<protein>
    <recommendedName>
        <fullName evidence="3">Integrase catalytic domain-containing protein</fullName>
    </recommendedName>
</protein>
<dbReference type="Proteomes" id="UP000235145">
    <property type="component" value="Unassembled WGS sequence"/>
</dbReference>
<keyword evidence="2" id="KW-1185">Reference proteome</keyword>
<evidence type="ECO:0000313" key="1">
    <source>
        <dbReference type="EMBL" id="KAJ0193134.1"/>
    </source>
</evidence>
<dbReference type="SUPFAM" id="SSF53098">
    <property type="entry name" value="Ribonuclease H-like"/>
    <property type="match status" value="1"/>
</dbReference>
<dbReference type="AlphaFoldDB" id="A0A9R1X019"/>
<dbReference type="EMBL" id="NBSK02000008">
    <property type="protein sequence ID" value="KAJ0193134.1"/>
    <property type="molecule type" value="Genomic_DNA"/>
</dbReference>
<name>A0A9R1X019_LACSA</name>
<dbReference type="GO" id="GO:0003676">
    <property type="term" value="F:nucleic acid binding"/>
    <property type="evidence" value="ECO:0007669"/>
    <property type="project" value="InterPro"/>
</dbReference>
<evidence type="ECO:0008006" key="3">
    <source>
        <dbReference type="Google" id="ProtNLM"/>
    </source>
</evidence>
<accession>A0A9R1X019</accession>
<dbReference type="InterPro" id="IPR012337">
    <property type="entry name" value="RNaseH-like_sf"/>
</dbReference>
<dbReference type="InterPro" id="IPR039537">
    <property type="entry name" value="Retrotran_Ty1/copia-like"/>
</dbReference>
<sequence length="256" mass="28893">MKELSHLPSNTTRNDVLRVPTILKGLVSMDTFDKGGFKMELEKGMILITKGRRYVRRAKNCSRICRLCLSNEGNASGSSVDSNGASVASVSSVASNDVIGGLVANVNEVNFSSYFVCSIYLLHKHLAPTNVKNIEKMQTKGILKYDLKDFEKCETNVKSKFTKKPFPSVKRNTSLLDLIHFDICELNGILTRGGKRSKEEAFDALKLYKAEVENELERHIKILHLDRGGEYFNQEFDTFYEENGIKHERISAYTPQ</sequence>
<dbReference type="PANTHER" id="PTHR42648">
    <property type="entry name" value="TRANSPOSASE, PUTATIVE-RELATED"/>
    <property type="match status" value="1"/>
</dbReference>